<protein>
    <recommendedName>
        <fullName evidence="2">Intradiol ring-cleavage dioxygenases domain-containing protein</fullName>
    </recommendedName>
</protein>
<evidence type="ECO:0000256" key="1">
    <source>
        <dbReference type="SAM" id="MobiDB-lite"/>
    </source>
</evidence>
<dbReference type="OrthoDB" id="9805815at2"/>
<sequence>MTFNITRRQTLSILGASLLTACTRDGMPPPNDTQSSPLPDNSHTNPQCYARAQQTEGPYFVDEQLNRTDIRNDPATGKISAGVPLTLNFTISNINDMNCNAITDAIIDIWHCDATGVYSDVKDNNGLFNTKGVKFLRGLQKTDANGHAQFTTIYPGWYQGRAVHIHFKIRWTDANNKTHSFTSQLYFNDALSDTIFKNAPYNTSRQRDTRNAQDFIFQRGGQDLLLNLTQEGAGYTANFSIGLSV</sequence>
<dbReference type="KEGG" id="hyf:DTO96_102006"/>
<dbReference type="InterPro" id="IPR000627">
    <property type="entry name" value="Intradiol_dOase_C"/>
</dbReference>
<feature type="region of interest" description="Disordered" evidence="1">
    <location>
        <begin position="24"/>
        <end position="46"/>
    </location>
</feature>
<name>A0A345DD22_9BURK</name>
<dbReference type="InterPro" id="IPR015889">
    <property type="entry name" value="Intradiol_dOase_core"/>
</dbReference>
<dbReference type="RefSeq" id="WP_114563355.1">
    <property type="nucleotide sequence ID" value="NZ_CP031124.1"/>
</dbReference>
<proteinExistence type="predicted"/>
<dbReference type="PROSITE" id="PS51257">
    <property type="entry name" value="PROKAR_LIPOPROTEIN"/>
    <property type="match status" value="1"/>
</dbReference>
<dbReference type="PANTHER" id="PTHR34315:SF1">
    <property type="entry name" value="INTRADIOL RING-CLEAVAGE DIOXYGENASES DOMAIN-CONTAINING PROTEIN-RELATED"/>
    <property type="match status" value="1"/>
</dbReference>
<dbReference type="PANTHER" id="PTHR34315">
    <property type="match status" value="1"/>
</dbReference>
<organism evidence="3 4">
    <name type="scientific">Ephemeroptericola cinctiostellae</name>
    <dbReference type="NCBI Taxonomy" id="2268024"/>
    <lineage>
        <taxon>Bacteria</taxon>
        <taxon>Pseudomonadati</taxon>
        <taxon>Pseudomonadota</taxon>
        <taxon>Betaproteobacteria</taxon>
        <taxon>Burkholderiales</taxon>
        <taxon>Burkholderiaceae</taxon>
        <taxon>Ephemeroptericola</taxon>
    </lineage>
</organism>
<dbReference type="GO" id="GO:0008199">
    <property type="term" value="F:ferric iron binding"/>
    <property type="evidence" value="ECO:0007669"/>
    <property type="project" value="InterPro"/>
</dbReference>
<evidence type="ECO:0000313" key="3">
    <source>
        <dbReference type="EMBL" id="AXF86260.1"/>
    </source>
</evidence>
<dbReference type="CDD" id="cd03457">
    <property type="entry name" value="intradiol_dioxygenase_like"/>
    <property type="match status" value="1"/>
</dbReference>
<dbReference type="SUPFAM" id="SSF49482">
    <property type="entry name" value="Aromatic compound dioxygenase"/>
    <property type="match status" value="1"/>
</dbReference>
<dbReference type="AlphaFoldDB" id="A0A345DD22"/>
<feature type="compositionally biased region" description="Polar residues" evidence="1">
    <location>
        <begin position="32"/>
        <end position="46"/>
    </location>
</feature>
<feature type="domain" description="Intradiol ring-cleavage dioxygenases" evidence="2">
    <location>
        <begin position="56"/>
        <end position="188"/>
    </location>
</feature>
<dbReference type="EMBL" id="CP031124">
    <property type="protein sequence ID" value="AXF86260.1"/>
    <property type="molecule type" value="Genomic_DNA"/>
</dbReference>
<accession>A0A345DD22</accession>
<gene>
    <name evidence="3" type="ORF">DTO96_102006</name>
</gene>
<dbReference type="Gene3D" id="2.60.130.10">
    <property type="entry name" value="Aromatic compound dioxygenase"/>
    <property type="match status" value="1"/>
</dbReference>
<keyword evidence="4" id="KW-1185">Reference proteome</keyword>
<dbReference type="Proteomes" id="UP000252182">
    <property type="component" value="Chromosome"/>
</dbReference>
<reference evidence="4" key="1">
    <citation type="submission" date="2018-07" db="EMBL/GenBank/DDBJ databases">
        <authorList>
            <person name="Kim H."/>
        </authorList>
    </citation>
    <scope>NUCLEOTIDE SEQUENCE [LARGE SCALE GENOMIC DNA]</scope>
    <source>
        <strain evidence="4">F02</strain>
    </source>
</reference>
<evidence type="ECO:0000259" key="2">
    <source>
        <dbReference type="Pfam" id="PF00775"/>
    </source>
</evidence>
<dbReference type="GO" id="GO:0016702">
    <property type="term" value="F:oxidoreductase activity, acting on single donors with incorporation of molecular oxygen, incorporation of two atoms of oxygen"/>
    <property type="evidence" value="ECO:0007669"/>
    <property type="project" value="InterPro"/>
</dbReference>
<evidence type="ECO:0000313" key="4">
    <source>
        <dbReference type="Proteomes" id="UP000252182"/>
    </source>
</evidence>
<dbReference type="Pfam" id="PF00775">
    <property type="entry name" value="Dioxygenase_C"/>
    <property type="match status" value="1"/>
</dbReference>